<feature type="compositionally biased region" description="Basic and acidic residues" evidence="1">
    <location>
        <begin position="291"/>
        <end position="300"/>
    </location>
</feature>
<feature type="region of interest" description="Disordered" evidence="1">
    <location>
        <begin position="224"/>
        <end position="353"/>
    </location>
</feature>
<dbReference type="HOGENOM" id="CLU_490914_0_0_1"/>
<name>W7I6R9_9PEZI</name>
<sequence length="555" mass="60404">MSTSLRVPVHQQPSHGHSSSYSRPGALSFKVPDANRQEIRPPLTPATEVDLQKSCAILVQSTSYSRSFRDAANSTYARHKGALPARSGPPSARRKTPSKSGNRTPVGRVSKAHRRAASNVRFEKTATSQYVPPRRPAPAKALPATKKPRNERKSRLENHNEAQDSESPTEAKVDRPLSPKQRPLDTKKPLEAKPTDTSSGEETEKNRKGVKKLVVNMHHAVTGYIRPIDLVSSPLSAESQSSPIRHDRLSSESPDKPKPANGDLKVRSSRRKDGTTYVEALPEYLHSSKSSSEEDRKPGEAKPSSVSKRLGHAMKEYVKPPYVDRFTPEPLSTATSSNHPRRATDSKKHSGVTKVVKEYVKPSLPLDIASAIAMDVDPLPAKSEKSPKAAKKDKSPVERAAPSIPAELPAQKPKSTGTAGHHNPFRKIQDYVKPAAQQQPVTLSSPPARKPSTAESSQPSKPYVPPKIRLRGDSLPSSISPLATSNTTGAPNRPGPIFGGGYPVKQEVSVANKDKENRGPVSPGFFGRNPTGSGFRIHFSHLLHKQRGDGYDQLE</sequence>
<protein>
    <submittedName>
        <fullName evidence="2">Uncharacterized protein</fullName>
    </submittedName>
</protein>
<feature type="compositionally biased region" description="Basic and acidic residues" evidence="1">
    <location>
        <begin position="169"/>
        <end position="194"/>
    </location>
</feature>
<dbReference type="EMBL" id="KI966440">
    <property type="protein sequence ID" value="EWC44530.1"/>
    <property type="molecule type" value="Genomic_DNA"/>
</dbReference>
<feature type="compositionally biased region" description="Basic and acidic residues" evidence="1">
    <location>
        <begin position="244"/>
        <end position="258"/>
    </location>
</feature>
<evidence type="ECO:0000256" key="1">
    <source>
        <dbReference type="SAM" id="MobiDB-lite"/>
    </source>
</evidence>
<evidence type="ECO:0000313" key="2">
    <source>
        <dbReference type="EMBL" id="EWC44530.1"/>
    </source>
</evidence>
<feature type="region of interest" description="Disordered" evidence="1">
    <location>
        <begin position="1"/>
        <end position="50"/>
    </location>
</feature>
<feature type="compositionally biased region" description="Low complexity" evidence="1">
    <location>
        <begin position="232"/>
        <end position="242"/>
    </location>
</feature>
<feature type="region of interest" description="Disordered" evidence="1">
    <location>
        <begin position="75"/>
        <end position="211"/>
    </location>
</feature>
<gene>
    <name evidence="2" type="ORF">DRE_06702</name>
</gene>
<dbReference type="Proteomes" id="UP000024837">
    <property type="component" value="Unassembled WGS sequence"/>
</dbReference>
<accession>W7I6R9</accession>
<dbReference type="OrthoDB" id="5419321at2759"/>
<keyword evidence="3" id="KW-1185">Reference proteome</keyword>
<organism evidence="2 3">
    <name type="scientific">Drechslerella stenobrocha 248</name>
    <dbReference type="NCBI Taxonomy" id="1043628"/>
    <lineage>
        <taxon>Eukaryota</taxon>
        <taxon>Fungi</taxon>
        <taxon>Dikarya</taxon>
        <taxon>Ascomycota</taxon>
        <taxon>Pezizomycotina</taxon>
        <taxon>Orbiliomycetes</taxon>
        <taxon>Orbiliales</taxon>
        <taxon>Orbiliaceae</taxon>
        <taxon>Drechslerella</taxon>
    </lineage>
</organism>
<feature type="compositionally biased region" description="Basic and acidic residues" evidence="1">
    <location>
        <begin position="382"/>
        <end position="397"/>
    </location>
</feature>
<feature type="compositionally biased region" description="Polar residues" evidence="1">
    <location>
        <begin position="475"/>
        <end position="490"/>
    </location>
</feature>
<feature type="compositionally biased region" description="Polar residues" evidence="1">
    <location>
        <begin position="436"/>
        <end position="445"/>
    </location>
</feature>
<feature type="compositionally biased region" description="Basic and acidic residues" evidence="1">
    <location>
        <begin position="151"/>
        <end position="162"/>
    </location>
</feature>
<evidence type="ECO:0000313" key="3">
    <source>
        <dbReference type="Proteomes" id="UP000024837"/>
    </source>
</evidence>
<dbReference type="AlphaFoldDB" id="W7I6R9"/>
<feature type="region of interest" description="Disordered" evidence="1">
    <location>
        <begin position="377"/>
        <end position="503"/>
    </location>
</feature>
<proteinExistence type="predicted"/>
<reference evidence="2 3" key="1">
    <citation type="submission" date="2013-05" db="EMBL/GenBank/DDBJ databases">
        <title>Drechslerella stenobrocha genome reveals carnivorous origination and mechanical trapping mechanism of predatory fungi.</title>
        <authorList>
            <person name="Liu X."/>
            <person name="Zhang W."/>
            <person name="Liu K."/>
        </authorList>
    </citation>
    <scope>NUCLEOTIDE SEQUENCE [LARGE SCALE GENOMIC DNA]</scope>
    <source>
        <strain evidence="2 3">248</strain>
    </source>
</reference>
<feature type="compositionally biased region" description="Polar residues" evidence="1">
    <location>
        <begin position="1"/>
        <end position="22"/>
    </location>
</feature>